<sequence>MEYKEFVATWPLLSLLQLVPLFAGLLLIRIRGKTAMILALVASLLEMALALVLYLHFDSSQAAGVLQFSEQFRIWAALQYHVAVDGMSVLFILLATLLGFLCVVFILFRRLHASSVLAVMMLVQATLVSQLVTLDLLWFSLISVLEMLLVAYLTKRWPASDDVMPALVRFLQFMSVGLLLLFAGSLLIGWNYATIKGEWSFDLVKLATIQVPEEMEGILFFLLFYGLAIRIPLFPFHGWLPDFLRFGNVAIAPIYLLGLKLGVYGLLRFVFPLIPHAVWQWHYVAVSFAMVGVFYAALLALKQQNLRSLLGFAVVSHTSILTIGLFSLDPLALQGSVLLAVNFGLAISGLLLMTGLVWQRTRTTSLNRLGGMFDYIPLVGIAFLIAGLAIVGMPGTPGFNAVHFVLEGAIQTFGAPVTIAAAIGNLIAAGFLLHAFQRAFLTKPTGDTRHWNTEPSQLTEKVLAGTVIIVIVVVGFYDVPWLTLIAEPVGGVGELFNELRATSGIANHD</sequence>
<feature type="domain" description="NADH:quinone oxidoreductase/Mrp antiporter transmembrane" evidence="11">
    <location>
        <begin position="153"/>
        <end position="412"/>
    </location>
</feature>
<evidence type="ECO:0000313" key="12">
    <source>
        <dbReference type="EMBL" id="SKA86940.1"/>
    </source>
</evidence>
<evidence type="ECO:0000313" key="13">
    <source>
        <dbReference type="Proteomes" id="UP000190460"/>
    </source>
</evidence>
<gene>
    <name evidence="12" type="ORF">SAMN02745130_02762</name>
</gene>
<evidence type="ECO:0000259" key="11">
    <source>
        <dbReference type="Pfam" id="PF00361"/>
    </source>
</evidence>
<dbReference type="GO" id="GO:0003954">
    <property type="term" value="F:NADH dehydrogenase activity"/>
    <property type="evidence" value="ECO:0007669"/>
    <property type="project" value="TreeGrafter"/>
</dbReference>
<dbReference type="GO" id="GO:0015990">
    <property type="term" value="P:electron transport coupled proton transport"/>
    <property type="evidence" value="ECO:0007669"/>
    <property type="project" value="TreeGrafter"/>
</dbReference>
<feature type="transmembrane region" description="Helical" evidence="10">
    <location>
        <begin position="35"/>
        <end position="57"/>
    </location>
</feature>
<keyword evidence="13" id="KW-1185">Reference proteome</keyword>
<dbReference type="Proteomes" id="UP000190460">
    <property type="component" value="Unassembled WGS sequence"/>
</dbReference>
<dbReference type="InterPro" id="IPR003918">
    <property type="entry name" value="NADH_UbQ_OxRdtase"/>
</dbReference>
<dbReference type="EMBL" id="FUYB01000015">
    <property type="protein sequence ID" value="SKA86940.1"/>
    <property type="molecule type" value="Genomic_DNA"/>
</dbReference>
<reference evidence="12 13" key="1">
    <citation type="submission" date="2017-02" db="EMBL/GenBank/DDBJ databases">
        <authorList>
            <person name="Peterson S.W."/>
        </authorList>
    </citation>
    <scope>NUCLEOTIDE SEQUENCE [LARGE SCALE GENOMIC DNA]</scope>
    <source>
        <strain evidence="12 13">ATCC 49788</strain>
    </source>
</reference>
<feature type="transmembrane region" description="Helical" evidence="10">
    <location>
        <begin position="413"/>
        <end position="437"/>
    </location>
</feature>
<evidence type="ECO:0000256" key="6">
    <source>
        <dbReference type="ARBA" id="ARBA00023136"/>
    </source>
</evidence>
<feature type="transmembrane region" description="Helical" evidence="10">
    <location>
        <begin position="280"/>
        <end position="301"/>
    </location>
</feature>
<feature type="transmembrane region" description="Helical" evidence="10">
    <location>
        <begin position="138"/>
        <end position="154"/>
    </location>
</feature>
<feature type="transmembrane region" description="Helical" evidence="10">
    <location>
        <begin position="252"/>
        <end position="274"/>
    </location>
</feature>
<evidence type="ECO:0000256" key="2">
    <source>
        <dbReference type="ARBA" id="ARBA00009025"/>
    </source>
</evidence>
<feature type="transmembrane region" description="Helical" evidence="10">
    <location>
        <begin position="115"/>
        <end position="132"/>
    </location>
</feature>
<dbReference type="STRING" id="92487.SAMN02745130_02762"/>
<dbReference type="RefSeq" id="WP_143594367.1">
    <property type="nucleotide sequence ID" value="NZ_FUYB01000015.1"/>
</dbReference>
<organism evidence="12 13">
    <name type="scientific">Thiothrix eikelboomii</name>
    <dbReference type="NCBI Taxonomy" id="92487"/>
    <lineage>
        <taxon>Bacteria</taxon>
        <taxon>Pseudomonadati</taxon>
        <taxon>Pseudomonadota</taxon>
        <taxon>Gammaproteobacteria</taxon>
        <taxon>Thiotrichales</taxon>
        <taxon>Thiotrichaceae</taxon>
        <taxon>Thiothrix</taxon>
    </lineage>
</organism>
<dbReference type="GO" id="GO:0048039">
    <property type="term" value="F:ubiquinone binding"/>
    <property type="evidence" value="ECO:0007669"/>
    <property type="project" value="TreeGrafter"/>
</dbReference>
<feature type="transmembrane region" description="Helical" evidence="10">
    <location>
        <begin position="88"/>
        <end position="108"/>
    </location>
</feature>
<dbReference type="Pfam" id="PF00361">
    <property type="entry name" value="Proton_antipo_M"/>
    <property type="match status" value="1"/>
</dbReference>
<dbReference type="PANTHER" id="PTHR43507:SF1">
    <property type="entry name" value="NADH-UBIQUINONE OXIDOREDUCTASE CHAIN 4"/>
    <property type="match status" value="1"/>
</dbReference>
<dbReference type="GO" id="GO:0016020">
    <property type="term" value="C:membrane"/>
    <property type="evidence" value="ECO:0007669"/>
    <property type="project" value="UniProtKB-SubCell"/>
</dbReference>
<dbReference type="InterPro" id="IPR010227">
    <property type="entry name" value="NADH_Q_OxRdtase_chainM/4"/>
</dbReference>
<evidence type="ECO:0000256" key="4">
    <source>
        <dbReference type="ARBA" id="ARBA00022692"/>
    </source>
</evidence>
<evidence type="ECO:0000256" key="8">
    <source>
        <dbReference type="ARBA" id="ARBA00032798"/>
    </source>
</evidence>
<protein>
    <recommendedName>
        <fullName evidence="3">NADH-quinone oxidoreductase subunit M</fullName>
    </recommendedName>
    <alternativeName>
        <fullName evidence="7">NADH dehydrogenase I subunit M</fullName>
    </alternativeName>
    <alternativeName>
        <fullName evidence="8">NDH-1 subunit M</fullName>
    </alternativeName>
</protein>
<dbReference type="PANTHER" id="PTHR43507">
    <property type="entry name" value="NADH-UBIQUINONE OXIDOREDUCTASE CHAIN 4"/>
    <property type="match status" value="1"/>
</dbReference>
<evidence type="ECO:0000256" key="10">
    <source>
        <dbReference type="SAM" id="Phobius"/>
    </source>
</evidence>
<dbReference type="GO" id="GO:0008137">
    <property type="term" value="F:NADH dehydrogenase (ubiquinone) activity"/>
    <property type="evidence" value="ECO:0007669"/>
    <property type="project" value="InterPro"/>
</dbReference>
<keyword evidence="6 10" id="KW-0472">Membrane</keyword>
<feature type="transmembrane region" description="Helical" evidence="10">
    <location>
        <begin position="6"/>
        <end position="28"/>
    </location>
</feature>
<feature type="transmembrane region" description="Helical" evidence="10">
    <location>
        <begin position="458"/>
        <end position="477"/>
    </location>
</feature>
<evidence type="ECO:0000256" key="1">
    <source>
        <dbReference type="ARBA" id="ARBA00004127"/>
    </source>
</evidence>
<dbReference type="GO" id="GO:0012505">
    <property type="term" value="C:endomembrane system"/>
    <property type="evidence" value="ECO:0007669"/>
    <property type="project" value="UniProtKB-SubCell"/>
</dbReference>
<dbReference type="NCBIfam" id="TIGR01972">
    <property type="entry name" value="NDH_I_M"/>
    <property type="match status" value="1"/>
</dbReference>
<evidence type="ECO:0000256" key="7">
    <source>
        <dbReference type="ARBA" id="ARBA00031584"/>
    </source>
</evidence>
<feature type="transmembrane region" description="Helical" evidence="10">
    <location>
        <begin position="375"/>
        <end position="393"/>
    </location>
</feature>
<comment type="subcellular location">
    <subcellularLocation>
        <location evidence="1">Endomembrane system</location>
        <topology evidence="1">Multi-pass membrane protein</topology>
    </subcellularLocation>
    <subcellularLocation>
        <location evidence="9">Membrane</location>
        <topology evidence="9">Multi-pass membrane protein</topology>
    </subcellularLocation>
</comment>
<dbReference type="PRINTS" id="PR01437">
    <property type="entry name" value="NUOXDRDTASE4"/>
</dbReference>
<keyword evidence="4 9" id="KW-0812">Transmembrane</keyword>
<dbReference type="GO" id="GO:0042773">
    <property type="term" value="P:ATP synthesis coupled electron transport"/>
    <property type="evidence" value="ECO:0007669"/>
    <property type="project" value="InterPro"/>
</dbReference>
<evidence type="ECO:0000256" key="9">
    <source>
        <dbReference type="RuleBase" id="RU000320"/>
    </source>
</evidence>
<proteinExistence type="inferred from homology"/>
<feature type="transmembrane region" description="Helical" evidence="10">
    <location>
        <begin position="218"/>
        <end position="240"/>
    </location>
</feature>
<comment type="similarity">
    <text evidence="2">Belongs to the complex I subunit 4 family.</text>
</comment>
<feature type="transmembrane region" description="Helical" evidence="10">
    <location>
        <begin position="308"/>
        <end position="326"/>
    </location>
</feature>
<dbReference type="InterPro" id="IPR001750">
    <property type="entry name" value="ND/Mrp_TM"/>
</dbReference>
<name>A0A1T4XBH6_9GAMM</name>
<feature type="transmembrane region" description="Helical" evidence="10">
    <location>
        <begin position="332"/>
        <end position="354"/>
    </location>
</feature>
<accession>A0A1T4XBH6</accession>
<evidence type="ECO:0000256" key="3">
    <source>
        <dbReference type="ARBA" id="ARBA00019906"/>
    </source>
</evidence>
<feature type="transmembrane region" description="Helical" evidence="10">
    <location>
        <begin position="166"/>
        <end position="193"/>
    </location>
</feature>
<keyword evidence="5 10" id="KW-1133">Transmembrane helix</keyword>
<dbReference type="AlphaFoldDB" id="A0A1T4XBH6"/>
<evidence type="ECO:0000256" key="5">
    <source>
        <dbReference type="ARBA" id="ARBA00022989"/>
    </source>
</evidence>
<dbReference type="OrthoDB" id="9768329at2"/>